<sequence length="148" mass="17630">MALMDKWQQYFYAIPKNWTKINQKSRETIRRLSEHLAPFPVFEPPKEDQLVAKWQQICLDNGLLVSETVLTHTFYQFDCLNQFRNVLQAMCHFLPFIPEDKRDEFLSEYLQLVDDLYIAKQFDTKELTDESPVRLSYDNIVVVAVKHI</sequence>
<organism evidence="1">
    <name type="scientific">Oppiella nova</name>
    <dbReference type="NCBI Taxonomy" id="334625"/>
    <lineage>
        <taxon>Eukaryota</taxon>
        <taxon>Metazoa</taxon>
        <taxon>Ecdysozoa</taxon>
        <taxon>Arthropoda</taxon>
        <taxon>Chelicerata</taxon>
        <taxon>Arachnida</taxon>
        <taxon>Acari</taxon>
        <taxon>Acariformes</taxon>
        <taxon>Sarcoptiformes</taxon>
        <taxon>Oribatida</taxon>
        <taxon>Brachypylina</taxon>
        <taxon>Oppioidea</taxon>
        <taxon>Oppiidae</taxon>
        <taxon>Oppiella</taxon>
    </lineage>
</organism>
<dbReference type="Proteomes" id="UP000728032">
    <property type="component" value="Unassembled WGS sequence"/>
</dbReference>
<accession>A0A7R9MP82</accession>
<evidence type="ECO:0000313" key="1">
    <source>
        <dbReference type="EMBL" id="CAD7663522.1"/>
    </source>
</evidence>
<proteinExistence type="predicted"/>
<evidence type="ECO:0000313" key="2">
    <source>
        <dbReference type="Proteomes" id="UP000728032"/>
    </source>
</evidence>
<name>A0A7R9MP82_9ACAR</name>
<dbReference type="EMBL" id="OC947828">
    <property type="protein sequence ID" value="CAD7663522.1"/>
    <property type="molecule type" value="Genomic_DNA"/>
</dbReference>
<protein>
    <submittedName>
        <fullName evidence="1">Uncharacterized protein</fullName>
    </submittedName>
</protein>
<dbReference type="EMBL" id="CAJPVJ010033003">
    <property type="protein sequence ID" value="CAG2180659.1"/>
    <property type="molecule type" value="Genomic_DNA"/>
</dbReference>
<dbReference type="OrthoDB" id="6513357at2759"/>
<keyword evidence="2" id="KW-1185">Reference proteome</keyword>
<reference evidence="1" key="1">
    <citation type="submission" date="2020-11" db="EMBL/GenBank/DDBJ databases">
        <authorList>
            <person name="Tran Van P."/>
        </authorList>
    </citation>
    <scope>NUCLEOTIDE SEQUENCE</scope>
</reference>
<gene>
    <name evidence="1" type="ORF">ONB1V03_LOCUS20080</name>
</gene>
<dbReference type="AlphaFoldDB" id="A0A7R9MP82"/>